<evidence type="ECO:0000259" key="2">
    <source>
        <dbReference type="SMART" id="SM00849"/>
    </source>
</evidence>
<gene>
    <name evidence="3" type="ORF">SAMN05192579_10360</name>
</gene>
<name>A0A1I3ZS50_9GAMM</name>
<dbReference type="InterPro" id="IPR036866">
    <property type="entry name" value="RibonucZ/Hydroxyglut_hydro"/>
</dbReference>
<evidence type="ECO:0000313" key="3">
    <source>
        <dbReference type="EMBL" id="SFK46379.1"/>
    </source>
</evidence>
<proteinExistence type="predicted"/>
<dbReference type="AlphaFoldDB" id="A0A1I3ZS50"/>
<dbReference type="GO" id="GO:0050313">
    <property type="term" value="F:sulfur dioxygenase activity"/>
    <property type="evidence" value="ECO:0007669"/>
    <property type="project" value="InterPro"/>
</dbReference>
<evidence type="ECO:0000313" key="4">
    <source>
        <dbReference type="Proteomes" id="UP000198725"/>
    </source>
</evidence>
<dbReference type="Gene3D" id="3.60.15.10">
    <property type="entry name" value="Ribonuclease Z/Hydroxyacylglutathione hydrolase-like"/>
    <property type="match status" value="1"/>
</dbReference>
<sequence>MPVVESFLHVPTSSWTHVVSDLPDGVAAVIDPVLDFDPASGRLDATGARTVLDHLRVQRLDLAWILETHAHADHLSAAAWLRRQTGAPVATGAGVVEVQATLRQRLGLGREFAAEGAPFDRLLHDGERLPLGSAMLEVLATPGHTADSVSYRVGDAVFVGDTLFSPAAGSARCDFPGGSAATLYASVRRLYALPDDTRLYLCHDYPPEGAWPRCMVPLREQRASNAHLTDATDEATFVSLREQRDASLGTPRLFWPAVQLNIRAGELPPKDASGGHFLKLPLDASALEART</sequence>
<reference evidence="4" key="1">
    <citation type="submission" date="2016-10" db="EMBL/GenBank/DDBJ databases">
        <authorList>
            <person name="Varghese N."/>
            <person name="Submissions S."/>
        </authorList>
    </citation>
    <scope>NUCLEOTIDE SEQUENCE [LARGE SCALE GENOMIC DNA]</scope>
    <source>
        <strain evidence="4">MO64</strain>
    </source>
</reference>
<dbReference type="PANTHER" id="PTHR43084">
    <property type="entry name" value="PERSULFIDE DIOXYGENASE ETHE1"/>
    <property type="match status" value="1"/>
</dbReference>
<dbReference type="SMART" id="SM00849">
    <property type="entry name" value="Lactamase_B"/>
    <property type="match status" value="1"/>
</dbReference>
<dbReference type="GO" id="GO:0046872">
    <property type="term" value="F:metal ion binding"/>
    <property type="evidence" value="ECO:0007669"/>
    <property type="project" value="UniProtKB-KW"/>
</dbReference>
<dbReference type="RefSeq" id="WP_008207510.1">
    <property type="nucleotide sequence ID" value="NZ_FOSR01000003.1"/>
</dbReference>
<keyword evidence="1" id="KW-0479">Metal-binding</keyword>
<dbReference type="Pfam" id="PF00753">
    <property type="entry name" value="Lactamase_B"/>
    <property type="match status" value="1"/>
</dbReference>
<feature type="domain" description="Metallo-beta-lactamase" evidence="2">
    <location>
        <begin position="13"/>
        <end position="203"/>
    </location>
</feature>
<organism evidence="3 4">
    <name type="scientific">Rhodanobacter glycinis</name>
    <dbReference type="NCBI Taxonomy" id="582702"/>
    <lineage>
        <taxon>Bacteria</taxon>
        <taxon>Pseudomonadati</taxon>
        <taxon>Pseudomonadota</taxon>
        <taxon>Gammaproteobacteria</taxon>
        <taxon>Lysobacterales</taxon>
        <taxon>Rhodanobacteraceae</taxon>
        <taxon>Rhodanobacter</taxon>
    </lineage>
</organism>
<evidence type="ECO:0000256" key="1">
    <source>
        <dbReference type="ARBA" id="ARBA00022723"/>
    </source>
</evidence>
<dbReference type="CDD" id="cd07724">
    <property type="entry name" value="POD-like_MBL-fold"/>
    <property type="match status" value="1"/>
</dbReference>
<dbReference type="InterPro" id="IPR001279">
    <property type="entry name" value="Metallo-B-lactamas"/>
</dbReference>
<dbReference type="GO" id="GO:0006749">
    <property type="term" value="P:glutathione metabolic process"/>
    <property type="evidence" value="ECO:0007669"/>
    <property type="project" value="InterPro"/>
</dbReference>
<dbReference type="Proteomes" id="UP000198725">
    <property type="component" value="Unassembled WGS sequence"/>
</dbReference>
<dbReference type="GO" id="GO:0070813">
    <property type="term" value="P:hydrogen sulfide metabolic process"/>
    <property type="evidence" value="ECO:0007669"/>
    <property type="project" value="TreeGrafter"/>
</dbReference>
<dbReference type="SUPFAM" id="SSF56281">
    <property type="entry name" value="Metallo-hydrolase/oxidoreductase"/>
    <property type="match status" value="1"/>
</dbReference>
<dbReference type="InterPro" id="IPR051682">
    <property type="entry name" value="Mito_Persulfide_Diox"/>
</dbReference>
<accession>A0A1I3ZS50</accession>
<dbReference type="PANTHER" id="PTHR43084:SF1">
    <property type="entry name" value="PERSULFIDE DIOXYGENASE ETHE1, MITOCHONDRIAL"/>
    <property type="match status" value="1"/>
</dbReference>
<keyword evidence="4" id="KW-1185">Reference proteome</keyword>
<dbReference type="InterPro" id="IPR044528">
    <property type="entry name" value="POD-like_MBL-fold"/>
</dbReference>
<dbReference type="EMBL" id="FOSR01000003">
    <property type="protein sequence ID" value="SFK46379.1"/>
    <property type="molecule type" value="Genomic_DNA"/>
</dbReference>
<protein>
    <submittedName>
        <fullName evidence="3">Glyoxylase, beta-lactamase superfamily II</fullName>
    </submittedName>
</protein>